<dbReference type="CDD" id="cd17546">
    <property type="entry name" value="REC_hyHK_CKI1_RcsC-like"/>
    <property type="match status" value="1"/>
</dbReference>
<dbReference type="PANTHER" id="PTHR45339">
    <property type="entry name" value="HYBRID SIGNAL TRANSDUCTION HISTIDINE KINASE J"/>
    <property type="match status" value="1"/>
</dbReference>
<dbReference type="Pfam" id="PF00512">
    <property type="entry name" value="HisKA"/>
    <property type="match status" value="1"/>
</dbReference>
<dbReference type="SUPFAM" id="SSF55874">
    <property type="entry name" value="ATPase domain of HSP90 chaperone/DNA topoisomerase II/histidine kinase"/>
    <property type="match status" value="1"/>
</dbReference>
<dbReference type="SMART" id="SM00448">
    <property type="entry name" value="REC"/>
    <property type="match status" value="1"/>
</dbReference>
<comment type="catalytic activity">
    <reaction evidence="1">
        <text>ATP + protein L-histidine = ADP + protein N-phospho-L-histidine.</text>
        <dbReference type="EC" id="2.7.13.3"/>
    </reaction>
</comment>
<name>A0A317TA47_9CHLB</name>
<protein>
    <recommendedName>
        <fullName evidence="2">histidine kinase</fullName>
        <ecNumber evidence="2">2.7.13.3</ecNumber>
    </recommendedName>
</protein>
<reference evidence="11" key="1">
    <citation type="submission" date="2017-10" db="EMBL/GenBank/DDBJ databases">
        <authorList>
            <person name="Gaisin V.A."/>
            <person name="Rysina M.S."/>
            <person name="Grouzdev D.S."/>
        </authorList>
    </citation>
    <scope>NUCLEOTIDE SEQUENCE [LARGE SCALE GENOMIC DNA]</scope>
    <source>
        <strain evidence="11">V1</strain>
    </source>
</reference>
<feature type="modified residue" description="4-aspartylphosphate" evidence="5">
    <location>
        <position position="596"/>
    </location>
</feature>
<proteinExistence type="predicted"/>
<dbReference type="Pfam" id="PF02518">
    <property type="entry name" value="HATPase_c"/>
    <property type="match status" value="1"/>
</dbReference>
<comment type="caution">
    <text evidence="10">The sequence shown here is derived from an EMBL/GenBank/DDBJ whole genome shotgun (WGS) entry which is preliminary data.</text>
</comment>
<dbReference type="CDD" id="cd00082">
    <property type="entry name" value="HisKA"/>
    <property type="match status" value="1"/>
</dbReference>
<dbReference type="InterPro" id="IPR005467">
    <property type="entry name" value="His_kinase_dom"/>
</dbReference>
<dbReference type="SMART" id="SM00388">
    <property type="entry name" value="HisKA"/>
    <property type="match status" value="1"/>
</dbReference>
<dbReference type="PROSITE" id="PS50110">
    <property type="entry name" value="RESPONSE_REGULATORY"/>
    <property type="match status" value="1"/>
</dbReference>
<keyword evidence="4" id="KW-0902">Two-component regulatory system</keyword>
<dbReference type="CDD" id="cd16922">
    <property type="entry name" value="HATPase_EvgS-ArcB-TorS-like"/>
    <property type="match status" value="1"/>
</dbReference>
<keyword evidence="11" id="KW-1185">Reference proteome</keyword>
<dbReference type="SUPFAM" id="SSF55785">
    <property type="entry name" value="PYP-like sensor domain (PAS domain)"/>
    <property type="match status" value="2"/>
</dbReference>
<dbReference type="InterPro" id="IPR003594">
    <property type="entry name" value="HATPase_dom"/>
</dbReference>
<dbReference type="Pfam" id="PF08448">
    <property type="entry name" value="PAS_4"/>
    <property type="match status" value="1"/>
</dbReference>
<evidence type="ECO:0000256" key="5">
    <source>
        <dbReference type="PROSITE-ProRule" id="PRU00169"/>
    </source>
</evidence>
<dbReference type="InterPro" id="IPR000014">
    <property type="entry name" value="PAS"/>
</dbReference>
<dbReference type="InterPro" id="IPR003661">
    <property type="entry name" value="HisK_dim/P_dom"/>
</dbReference>
<evidence type="ECO:0000256" key="1">
    <source>
        <dbReference type="ARBA" id="ARBA00000085"/>
    </source>
</evidence>
<feature type="domain" description="Response regulatory" evidence="8">
    <location>
        <begin position="547"/>
        <end position="666"/>
    </location>
</feature>
<dbReference type="Pfam" id="PF00072">
    <property type="entry name" value="Response_reg"/>
    <property type="match status" value="1"/>
</dbReference>
<evidence type="ECO:0000259" key="7">
    <source>
        <dbReference type="PROSITE" id="PS50109"/>
    </source>
</evidence>
<dbReference type="SUPFAM" id="SSF47384">
    <property type="entry name" value="Homodimeric domain of signal transducing histidine kinase"/>
    <property type="match status" value="1"/>
</dbReference>
<evidence type="ECO:0000313" key="11">
    <source>
        <dbReference type="Proteomes" id="UP000246278"/>
    </source>
</evidence>
<dbReference type="PROSITE" id="PS50112">
    <property type="entry name" value="PAS"/>
    <property type="match status" value="2"/>
</dbReference>
<accession>A0A317TA47</accession>
<evidence type="ECO:0000256" key="2">
    <source>
        <dbReference type="ARBA" id="ARBA00012438"/>
    </source>
</evidence>
<dbReference type="Pfam" id="PF13188">
    <property type="entry name" value="PAS_8"/>
    <property type="match status" value="1"/>
</dbReference>
<dbReference type="EC" id="2.7.13.3" evidence="2"/>
<dbReference type="Gene3D" id="1.10.287.130">
    <property type="match status" value="1"/>
</dbReference>
<evidence type="ECO:0000256" key="4">
    <source>
        <dbReference type="ARBA" id="ARBA00023012"/>
    </source>
</evidence>
<dbReference type="Gene3D" id="3.40.50.2300">
    <property type="match status" value="1"/>
</dbReference>
<keyword evidence="6" id="KW-0175">Coiled coil</keyword>
<dbReference type="InterPro" id="IPR036097">
    <property type="entry name" value="HisK_dim/P_sf"/>
</dbReference>
<dbReference type="InterPro" id="IPR011006">
    <property type="entry name" value="CheY-like_superfamily"/>
</dbReference>
<dbReference type="CDD" id="cd00130">
    <property type="entry name" value="PAS"/>
    <property type="match status" value="2"/>
</dbReference>
<feature type="coiled-coil region" evidence="6">
    <location>
        <begin position="243"/>
        <end position="277"/>
    </location>
</feature>
<dbReference type="NCBIfam" id="TIGR00229">
    <property type="entry name" value="sensory_box"/>
    <property type="match status" value="2"/>
</dbReference>
<dbReference type="Proteomes" id="UP000246278">
    <property type="component" value="Unassembled WGS sequence"/>
</dbReference>
<dbReference type="Gene3D" id="3.30.565.10">
    <property type="entry name" value="Histidine kinase-like ATPase, C-terminal domain"/>
    <property type="match status" value="1"/>
</dbReference>
<dbReference type="PANTHER" id="PTHR45339:SF1">
    <property type="entry name" value="HYBRID SIGNAL TRANSDUCTION HISTIDINE KINASE J"/>
    <property type="match status" value="1"/>
</dbReference>
<dbReference type="EMBL" id="PDNZ01000003">
    <property type="protein sequence ID" value="PWW82451.1"/>
    <property type="molecule type" value="Genomic_DNA"/>
</dbReference>
<dbReference type="PROSITE" id="PS50109">
    <property type="entry name" value="HIS_KIN"/>
    <property type="match status" value="1"/>
</dbReference>
<dbReference type="PRINTS" id="PR00344">
    <property type="entry name" value="BCTRLSENSOR"/>
</dbReference>
<evidence type="ECO:0000256" key="3">
    <source>
        <dbReference type="ARBA" id="ARBA00022553"/>
    </source>
</evidence>
<gene>
    <name evidence="10" type="ORF">CR164_05515</name>
</gene>
<dbReference type="SUPFAM" id="SSF52172">
    <property type="entry name" value="CheY-like"/>
    <property type="match status" value="1"/>
</dbReference>
<feature type="domain" description="Histidine kinase" evidence="7">
    <location>
        <begin position="287"/>
        <end position="509"/>
    </location>
</feature>
<dbReference type="SMART" id="SM00387">
    <property type="entry name" value="HATPase_c"/>
    <property type="match status" value="1"/>
</dbReference>
<dbReference type="Gene3D" id="3.30.450.20">
    <property type="entry name" value="PAS domain"/>
    <property type="match status" value="2"/>
</dbReference>
<evidence type="ECO:0000259" key="9">
    <source>
        <dbReference type="PROSITE" id="PS50112"/>
    </source>
</evidence>
<dbReference type="InterPro" id="IPR036890">
    <property type="entry name" value="HATPase_C_sf"/>
</dbReference>
<dbReference type="RefSeq" id="WP_110022924.1">
    <property type="nucleotide sequence ID" value="NZ_PDNZ01000003.1"/>
</dbReference>
<evidence type="ECO:0000259" key="8">
    <source>
        <dbReference type="PROSITE" id="PS50110"/>
    </source>
</evidence>
<keyword evidence="3 5" id="KW-0597">Phosphoprotein</keyword>
<dbReference type="SMART" id="SM00091">
    <property type="entry name" value="PAS"/>
    <property type="match status" value="2"/>
</dbReference>
<evidence type="ECO:0000313" key="10">
    <source>
        <dbReference type="EMBL" id="PWW82451.1"/>
    </source>
</evidence>
<dbReference type="FunFam" id="3.30.565.10:FF:000010">
    <property type="entry name" value="Sensor histidine kinase RcsC"/>
    <property type="match status" value="1"/>
</dbReference>
<dbReference type="InterPro" id="IPR001789">
    <property type="entry name" value="Sig_transdc_resp-reg_receiver"/>
</dbReference>
<dbReference type="InterPro" id="IPR004358">
    <property type="entry name" value="Sig_transdc_His_kin-like_C"/>
</dbReference>
<dbReference type="GO" id="GO:0000155">
    <property type="term" value="F:phosphorelay sensor kinase activity"/>
    <property type="evidence" value="ECO:0007669"/>
    <property type="project" value="InterPro"/>
</dbReference>
<dbReference type="OrthoDB" id="593752at2"/>
<feature type="domain" description="PAS" evidence="9">
    <location>
        <begin position="122"/>
        <end position="208"/>
    </location>
</feature>
<evidence type="ECO:0000256" key="6">
    <source>
        <dbReference type="SAM" id="Coils"/>
    </source>
</evidence>
<feature type="domain" description="PAS" evidence="9">
    <location>
        <begin position="1"/>
        <end position="67"/>
    </location>
</feature>
<sequence length="674" mass="75981">MHRLVEHMPLPLSTFDSEGRLLSANNAFADLLSIPRKMLVGKTVWEIMPRREALLLKKGFESVSKNKKNITIEEYTPSTGKKRYYRLILFSIPLSAEKDELFGLLSIDISEQKQSREKLREHKERIEAIFKAVQSGIVLVDAKSHRILDVNPAACKIIGLSHEEIAGKTCCKFICSYEHDSCPFIDMIPPADNEELMTDSEQQLIQAGGKKLTILKTVKYITIEGQEYLLESFVDISEQKRQQTQLKRMYSKLKKLNTNLEEEIAFANRMAIEAETANIAKSEFLANMSHEIRTPLNGITGMVSLLLDTGLTSKQQEYADTLQQSSDILLDIINKVLEYTSLETSRVKASTVVFNLKDLLLRITEIIKLKAQDKKLHFSKRISHDVPERITGDPEYLKQILVNLGNNAVKFTPKGSIYFTAAKVSGRTNRNPLLYFSFQDTGIGITEEMQDSIFKEFTQADSSFTRKYGGIGLGLTISKRLVDLMGGEIGLRSMPEKGSEFWFTIPFSDNESHPLSSTAKFHSGLSFFSEKTEQSIAHESSAETEPVILVVEDNLINQRVVIELLKKMGYSADIANNGAEAIKALELKDYNLIFMDIQMPEMDGLEATRIIRSSSLDRVDPCIPIVAMTAHTLQEDRDMCFKAGMNDFISKPLSSETLSAPLQRWLSKKASKEK</sequence>
<dbReference type="AlphaFoldDB" id="A0A317TA47"/>
<dbReference type="InterPro" id="IPR035965">
    <property type="entry name" value="PAS-like_dom_sf"/>
</dbReference>
<dbReference type="InterPro" id="IPR013656">
    <property type="entry name" value="PAS_4"/>
</dbReference>
<organism evidence="10 11">
    <name type="scientific">Prosthecochloris marina</name>
    <dbReference type="NCBI Taxonomy" id="2017681"/>
    <lineage>
        <taxon>Bacteria</taxon>
        <taxon>Pseudomonadati</taxon>
        <taxon>Chlorobiota</taxon>
        <taxon>Chlorobiia</taxon>
        <taxon>Chlorobiales</taxon>
        <taxon>Chlorobiaceae</taxon>
        <taxon>Prosthecochloris</taxon>
    </lineage>
</organism>